<evidence type="ECO:0000313" key="1">
    <source>
        <dbReference type="EMBL" id="CAG8774880.1"/>
    </source>
</evidence>
<feature type="non-terminal residue" evidence="1">
    <location>
        <position position="1"/>
    </location>
</feature>
<organism evidence="1 2">
    <name type="scientific">Racocetra fulgida</name>
    <dbReference type="NCBI Taxonomy" id="60492"/>
    <lineage>
        <taxon>Eukaryota</taxon>
        <taxon>Fungi</taxon>
        <taxon>Fungi incertae sedis</taxon>
        <taxon>Mucoromycota</taxon>
        <taxon>Glomeromycotina</taxon>
        <taxon>Glomeromycetes</taxon>
        <taxon>Diversisporales</taxon>
        <taxon>Gigasporaceae</taxon>
        <taxon>Racocetra</taxon>
    </lineage>
</organism>
<evidence type="ECO:0000313" key="2">
    <source>
        <dbReference type="Proteomes" id="UP000789396"/>
    </source>
</evidence>
<dbReference type="EMBL" id="CAJVPZ010048837">
    <property type="protein sequence ID" value="CAG8774880.1"/>
    <property type="molecule type" value="Genomic_DNA"/>
</dbReference>
<gene>
    <name evidence="1" type="ORF">RFULGI_LOCUS15353</name>
</gene>
<sequence>IEKAESTKILLNKEHRPLLKQYKFHLDKNQKTCTPLLQLLYPNKQIQFKNNYPFDY</sequence>
<dbReference type="AlphaFoldDB" id="A0A9N9NY94"/>
<feature type="non-terminal residue" evidence="1">
    <location>
        <position position="56"/>
    </location>
</feature>
<proteinExistence type="predicted"/>
<name>A0A9N9NY94_9GLOM</name>
<protein>
    <submittedName>
        <fullName evidence="1">11921_t:CDS:1</fullName>
    </submittedName>
</protein>
<dbReference type="Proteomes" id="UP000789396">
    <property type="component" value="Unassembled WGS sequence"/>
</dbReference>
<keyword evidence="2" id="KW-1185">Reference proteome</keyword>
<comment type="caution">
    <text evidence="1">The sequence shown here is derived from an EMBL/GenBank/DDBJ whole genome shotgun (WGS) entry which is preliminary data.</text>
</comment>
<reference evidence="1" key="1">
    <citation type="submission" date="2021-06" db="EMBL/GenBank/DDBJ databases">
        <authorList>
            <person name="Kallberg Y."/>
            <person name="Tangrot J."/>
            <person name="Rosling A."/>
        </authorList>
    </citation>
    <scope>NUCLEOTIDE SEQUENCE</scope>
    <source>
        <strain evidence="1">IN212</strain>
    </source>
</reference>
<accession>A0A9N9NY94</accession>